<dbReference type="SUPFAM" id="SSF51445">
    <property type="entry name" value="(Trans)glycosidases"/>
    <property type="match status" value="1"/>
</dbReference>
<name>A0ABX0UG37_9BACT</name>
<proteinExistence type="predicted"/>
<dbReference type="InterPro" id="IPR008979">
    <property type="entry name" value="Galactose-bd-like_sf"/>
</dbReference>
<feature type="domain" description="CBM6" evidence="3">
    <location>
        <begin position="26"/>
        <end position="147"/>
    </location>
</feature>
<protein>
    <recommendedName>
        <fullName evidence="3">CBM6 domain-containing protein</fullName>
    </recommendedName>
</protein>
<dbReference type="SMART" id="SM00606">
    <property type="entry name" value="CBD_IV"/>
    <property type="match status" value="5"/>
</dbReference>
<gene>
    <name evidence="4" type="ORF">FHS68_000619</name>
</gene>
<feature type="domain" description="CBM6" evidence="3">
    <location>
        <begin position="415"/>
        <end position="535"/>
    </location>
</feature>
<keyword evidence="5" id="KW-1185">Reference proteome</keyword>
<dbReference type="RefSeq" id="WP_229211754.1">
    <property type="nucleotide sequence ID" value="NZ_JAASQJ010000001.1"/>
</dbReference>
<dbReference type="SUPFAM" id="SSF49785">
    <property type="entry name" value="Galactose-binding domain-like"/>
    <property type="match status" value="5"/>
</dbReference>
<dbReference type="Gene3D" id="2.60.120.260">
    <property type="entry name" value="Galactose-binding domain-like"/>
    <property type="match status" value="5"/>
</dbReference>
<feature type="domain" description="CBM6" evidence="3">
    <location>
        <begin position="547"/>
        <end position="667"/>
    </location>
</feature>
<sequence length="1518" mass="165422">MKNSLLSLLLLFSFNCIAQSYRPLTAKIEAESFDAIQGVGTEASEDVNGGLDVGWMNDGSWVEYNVNVASAGYYSFKLRFANGFSDNATIQLKASNGTVLGQKLLPRTGGMQGWADITMLAALPAGNQTIRFFAEHGTFAFNWFEASAPSVNLPGKVEAESFDLASNVRNEVTQDAGGGMNVADIDDNDWMEYNVNVSSSGTYTFFFRVANSWGNGKIEVRNAGGTALGDVNVPRTGGWQNYVTVSTTASLPEGNQIIRIYAQQGAFNFNWFEVAGEVPLLTKNLPGKIEAENFSNANNIQTENTGDTDGAMNVGSIDDGDWMDYHLNVQTGGLYNFKFRAASANGNGLVQVKNAAGNVLGQVDVPWTGGWQSYQTLGTPITLPAGHQVLRLFANKGGFNLNWFEALSAGVSIPAKIEAEAFDLASNVGSETTQDAGGGTVVSSIDDNDWLEYNANVAVGGTYTFFFRVANSWGNGMIQIKDGNGPTIGQVSVPRTGGWQNFVTVSTTATLSAGNHNIRIFAQQGAFNLNWIEIAGEIPLLTKQLPGKIEAEDFDGASVIQTENTGDANGVLNVGSIEDGDWMDYHVNVANAGVHTFQFRVASPNGNGQIEIKKASGEVLGSIIIPWTGGWQSYQTLSTTATLTAGHQVLRLYADRGNFNINWFEAQPGNNIPKPQAVISFSALSAKTPGEPAFNINATSTNNEVPVTFSSSNTSVITVSNATGNWKATIVGEGTSVITASQAGSTSFAAAADVTQTQLVHPNSPSTPLVKISLDPKRWYQLTNATSGLDGLFDGNTQVNVNTGWGKVLNEYEAYYPLLEGEQITIEAIKFFDFEGSAPDSPMSLSVITDQWERIQIATFKGYEYNSWVGPNPDSQVPGEAKFKLNAPVGNFKYLVLKVQGVLPTEMEFYGTYTPPTQTFGPVPQKSARLGDMFGVNGYEWNFELGSNPGQINEPLMNMAKSFGGFRHYMDWQKLEPEEGVYTYNPTIYGGWNYDAIYERCKAENIEVLACLKTLPNWMLDSYPAGEQDNENVPVRFGKDFNDPNSYKEQAKMGFQYAARYGSNTNVDPALLSTHNTPRWNGDVPNSVKIGLNLVKYIECDNERDKWWKGRKAYQTAREYAANLSAFYDGHKNTMGAGVGIKNADPNMKVVIAGLVSGPDYIKGMVDWCKQYRGYKADGTVNLCWDIVNFHLYVDNATMNQSGTSTRGAAPEVTNAKQILDDFMKTSHEISYDMPVWITETGYDVNQGSPLKAIPIGSKSALVTQADWVLRTSLFSARAGIEKVFFYQMYDDNTGSGMFGTSGLLNADQTRRPAADYINQVNKQFGNYRYKETLNNDPIVDRYELNGKSLFVLTVPDEVGRTAEYEVNLNESGIAKIYTPLAGSSNMDVQEKPIVDGKVTVTAGETPIFVIAGNASNARTAAIESAAMPIETLHADVKIYPNPTSDFISVDLANNSIGNVEIKLFEAGSGRLHQTIRVHKSGDKFSHKLDISHLPASMYIVEISQEQQHAFRKVAKLN</sequence>
<evidence type="ECO:0000256" key="2">
    <source>
        <dbReference type="SAM" id="SignalP"/>
    </source>
</evidence>
<dbReference type="InterPro" id="IPR005084">
    <property type="entry name" value="CBM6"/>
</dbReference>
<evidence type="ECO:0000256" key="1">
    <source>
        <dbReference type="ARBA" id="ARBA00022729"/>
    </source>
</evidence>
<dbReference type="InterPro" id="IPR026444">
    <property type="entry name" value="Secre_tail"/>
</dbReference>
<evidence type="ECO:0000313" key="5">
    <source>
        <dbReference type="Proteomes" id="UP001179181"/>
    </source>
</evidence>
<feature type="chain" id="PRO_5046639246" description="CBM6 domain-containing protein" evidence="2">
    <location>
        <begin position="19"/>
        <end position="1518"/>
    </location>
</feature>
<dbReference type="Pfam" id="PF03422">
    <property type="entry name" value="CBM_6"/>
    <property type="match status" value="5"/>
</dbReference>
<reference evidence="4 5" key="1">
    <citation type="submission" date="2020-03" db="EMBL/GenBank/DDBJ databases">
        <title>Genomic Encyclopedia of Type Strains, Phase IV (KMG-IV): sequencing the most valuable type-strain genomes for metagenomic binning, comparative biology and taxonomic classification.</title>
        <authorList>
            <person name="Goeker M."/>
        </authorList>
    </citation>
    <scope>NUCLEOTIDE SEQUENCE [LARGE SCALE GENOMIC DNA]</scope>
    <source>
        <strain evidence="4 5">DSM 102865</strain>
    </source>
</reference>
<feature type="domain" description="CBM6" evidence="3">
    <location>
        <begin position="287"/>
        <end position="407"/>
    </location>
</feature>
<dbReference type="CDD" id="cd04080">
    <property type="entry name" value="CBM6_cellulase-like"/>
    <property type="match status" value="5"/>
</dbReference>
<dbReference type="Gene3D" id="2.60.40.1080">
    <property type="match status" value="1"/>
</dbReference>
<evidence type="ECO:0000313" key="4">
    <source>
        <dbReference type="EMBL" id="NIJ51463.1"/>
    </source>
</evidence>
<feature type="domain" description="CBM6" evidence="3">
    <location>
        <begin position="155"/>
        <end position="275"/>
    </location>
</feature>
<dbReference type="EMBL" id="JAASQJ010000001">
    <property type="protein sequence ID" value="NIJ51463.1"/>
    <property type="molecule type" value="Genomic_DNA"/>
</dbReference>
<feature type="signal peptide" evidence="2">
    <location>
        <begin position="1"/>
        <end position="18"/>
    </location>
</feature>
<accession>A0ABX0UG37</accession>
<organism evidence="4 5">
    <name type="scientific">Dyadobacter arcticus</name>
    <dbReference type="NCBI Taxonomy" id="1078754"/>
    <lineage>
        <taxon>Bacteria</taxon>
        <taxon>Pseudomonadati</taxon>
        <taxon>Bacteroidota</taxon>
        <taxon>Cytophagia</taxon>
        <taxon>Cytophagales</taxon>
        <taxon>Spirosomataceae</taxon>
        <taxon>Dyadobacter</taxon>
    </lineage>
</organism>
<dbReference type="Gene3D" id="3.20.20.80">
    <property type="entry name" value="Glycosidases"/>
    <property type="match status" value="1"/>
</dbReference>
<dbReference type="InterPro" id="IPR017853">
    <property type="entry name" value="GH"/>
</dbReference>
<dbReference type="InterPro" id="IPR006584">
    <property type="entry name" value="Cellulose-bd_IV"/>
</dbReference>
<dbReference type="Proteomes" id="UP001179181">
    <property type="component" value="Unassembled WGS sequence"/>
</dbReference>
<dbReference type="PROSITE" id="PS51175">
    <property type="entry name" value="CBM6"/>
    <property type="match status" value="5"/>
</dbReference>
<dbReference type="Pfam" id="PF18962">
    <property type="entry name" value="Por_Secre_tail"/>
    <property type="match status" value="1"/>
</dbReference>
<dbReference type="NCBIfam" id="TIGR04183">
    <property type="entry name" value="Por_Secre_tail"/>
    <property type="match status" value="1"/>
</dbReference>
<comment type="caution">
    <text evidence="4">The sequence shown here is derived from an EMBL/GenBank/DDBJ whole genome shotgun (WGS) entry which is preliminary data.</text>
</comment>
<keyword evidence="1 2" id="KW-0732">Signal</keyword>
<evidence type="ECO:0000259" key="3">
    <source>
        <dbReference type="PROSITE" id="PS51175"/>
    </source>
</evidence>